<keyword evidence="7" id="KW-0997">Cell inner membrane</keyword>
<dbReference type="InterPro" id="IPR003400">
    <property type="entry name" value="ExbD"/>
</dbReference>
<evidence type="ECO:0000256" key="10">
    <source>
        <dbReference type="ARBA" id="ARBA00022989"/>
    </source>
</evidence>
<dbReference type="PANTHER" id="PTHR30558">
    <property type="entry name" value="EXBD MEMBRANE COMPONENT OF PMF-DRIVEN MACROMOLECULE IMPORT SYSTEM"/>
    <property type="match status" value="1"/>
</dbReference>
<evidence type="ECO:0000256" key="11">
    <source>
        <dbReference type="ARBA" id="ARBA00023136"/>
    </source>
</evidence>
<keyword evidence="8 12" id="KW-0812">Transmembrane</keyword>
<dbReference type="Proteomes" id="UP001204851">
    <property type="component" value="Unassembled WGS sequence"/>
</dbReference>
<evidence type="ECO:0000256" key="7">
    <source>
        <dbReference type="ARBA" id="ARBA00022519"/>
    </source>
</evidence>
<evidence type="ECO:0000313" key="15">
    <source>
        <dbReference type="Proteomes" id="UP001204851"/>
    </source>
</evidence>
<gene>
    <name evidence="14" type="ORF">M0L44_13565</name>
</gene>
<evidence type="ECO:0000256" key="9">
    <source>
        <dbReference type="ARBA" id="ARBA00022927"/>
    </source>
</evidence>
<dbReference type="EMBL" id="JAMXMC010000007">
    <property type="protein sequence ID" value="MCO5977731.1"/>
    <property type="molecule type" value="Genomic_DNA"/>
</dbReference>
<organism evidence="14 15">
    <name type="scientific">Ideonella oryzae</name>
    <dbReference type="NCBI Taxonomy" id="2937441"/>
    <lineage>
        <taxon>Bacteria</taxon>
        <taxon>Pseudomonadati</taxon>
        <taxon>Pseudomonadota</taxon>
        <taxon>Betaproteobacteria</taxon>
        <taxon>Burkholderiales</taxon>
        <taxon>Sphaerotilaceae</taxon>
        <taxon>Ideonella</taxon>
    </lineage>
</organism>
<keyword evidence="15" id="KW-1185">Reference proteome</keyword>
<evidence type="ECO:0000313" key="14">
    <source>
        <dbReference type="EMBL" id="MCO5977731.1"/>
    </source>
</evidence>
<keyword evidence="5 12" id="KW-0813">Transport</keyword>
<dbReference type="RefSeq" id="WP_252770230.1">
    <property type="nucleotide sequence ID" value="NZ_JAMXMC010000007.1"/>
</dbReference>
<name>A0ABT1BNF7_9BURK</name>
<evidence type="ECO:0000256" key="5">
    <source>
        <dbReference type="ARBA" id="ARBA00022448"/>
    </source>
</evidence>
<keyword evidence="9 12" id="KW-0653">Protein transport</keyword>
<dbReference type="PANTHER" id="PTHR30558:SF12">
    <property type="entry name" value="BIOPOLYMER TRANSPORT PROTEIN EXBD"/>
    <property type="match status" value="1"/>
</dbReference>
<sequence length="127" mass="13679">MNEKSFESLNMVPFIDIMLVLLTIVLTTSSFIASGRIPIQLPQASASPSEARPTQTIAISASGAIYYASEAVSTAQLRQRLAAVDRATPLLLRADQAVSLQHFIDVADLLQQLGFARVAVQTQAPRP</sequence>
<reference evidence="14 15" key="1">
    <citation type="submission" date="2022-06" db="EMBL/GenBank/DDBJ databases">
        <title>Ideonella sp. NS12-5 Genome sequencing and assembly.</title>
        <authorList>
            <person name="Jung Y."/>
        </authorList>
    </citation>
    <scope>NUCLEOTIDE SEQUENCE [LARGE SCALE GENOMIC DNA]</scope>
    <source>
        <strain evidence="14 15">NS12-5</strain>
    </source>
</reference>
<dbReference type="Pfam" id="PF02472">
    <property type="entry name" value="ExbD"/>
    <property type="match status" value="1"/>
</dbReference>
<comment type="caution">
    <text evidence="14">The sequence shown here is derived from an EMBL/GenBank/DDBJ whole genome shotgun (WGS) entry which is preliminary data.</text>
</comment>
<accession>A0ABT1BNF7</accession>
<comment type="similarity">
    <text evidence="3 12">Belongs to the ExbD/TolR family.</text>
</comment>
<keyword evidence="11 13" id="KW-0472">Membrane</keyword>
<evidence type="ECO:0000256" key="4">
    <source>
        <dbReference type="ARBA" id="ARBA00011471"/>
    </source>
</evidence>
<comment type="function">
    <text evidence="1">Involved in the TonB-dependent energy-dependent transport of various receptor-bound substrates.</text>
</comment>
<dbReference type="Gene3D" id="3.30.420.270">
    <property type="match status" value="1"/>
</dbReference>
<evidence type="ECO:0000256" key="3">
    <source>
        <dbReference type="ARBA" id="ARBA00005811"/>
    </source>
</evidence>
<comment type="subcellular location">
    <subcellularLocation>
        <location evidence="2">Cell inner membrane</location>
        <topology evidence="2">Single-pass type II membrane protein</topology>
    </subcellularLocation>
    <subcellularLocation>
        <location evidence="12">Cell membrane</location>
        <topology evidence="12">Single-pass type II membrane protein</topology>
    </subcellularLocation>
</comment>
<keyword evidence="6" id="KW-1003">Cell membrane</keyword>
<protein>
    <submittedName>
        <fullName evidence="14">Biopolymer transporter ExbD</fullName>
    </submittedName>
</protein>
<evidence type="ECO:0000256" key="12">
    <source>
        <dbReference type="RuleBase" id="RU003879"/>
    </source>
</evidence>
<evidence type="ECO:0000256" key="13">
    <source>
        <dbReference type="SAM" id="Phobius"/>
    </source>
</evidence>
<keyword evidence="10 13" id="KW-1133">Transmembrane helix</keyword>
<proteinExistence type="inferred from homology"/>
<evidence type="ECO:0000256" key="6">
    <source>
        <dbReference type="ARBA" id="ARBA00022475"/>
    </source>
</evidence>
<feature type="transmembrane region" description="Helical" evidence="13">
    <location>
        <begin position="12"/>
        <end position="33"/>
    </location>
</feature>
<comment type="subunit">
    <text evidence="4">The accessory proteins ExbB and ExbD seem to form a complex with TonB.</text>
</comment>
<evidence type="ECO:0000256" key="8">
    <source>
        <dbReference type="ARBA" id="ARBA00022692"/>
    </source>
</evidence>
<evidence type="ECO:0000256" key="2">
    <source>
        <dbReference type="ARBA" id="ARBA00004249"/>
    </source>
</evidence>
<evidence type="ECO:0000256" key="1">
    <source>
        <dbReference type="ARBA" id="ARBA00003540"/>
    </source>
</evidence>